<dbReference type="GeneID" id="63784689"/>
<dbReference type="SMART" id="SM00387">
    <property type="entry name" value="HATPase_c"/>
    <property type="match status" value="1"/>
</dbReference>
<evidence type="ECO:0000256" key="10">
    <source>
        <dbReference type="PROSITE-ProRule" id="PRU00169"/>
    </source>
</evidence>
<evidence type="ECO:0000256" key="8">
    <source>
        <dbReference type="ARBA" id="ARBA00022840"/>
    </source>
</evidence>
<dbReference type="SUPFAM" id="SSF55874">
    <property type="entry name" value="ATPase domain of HSP90 chaperone/DNA topoisomerase II/histidine kinase"/>
    <property type="match status" value="1"/>
</dbReference>
<gene>
    <name evidence="15" type="ORF">BCR37DRAFT_351850</name>
</gene>
<dbReference type="GO" id="GO:0000155">
    <property type="term" value="F:phosphorelay sensor kinase activity"/>
    <property type="evidence" value="ECO:0007669"/>
    <property type="project" value="InterPro"/>
</dbReference>
<evidence type="ECO:0000256" key="7">
    <source>
        <dbReference type="ARBA" id="ARBA00022777"/>
    </source>
</evidence>
<keyword evidence="4" id="KW-0808">Transferase</keyword>
<protein>
    <recommendedName>
        <fullName evidence="2">histidine kinase</fullName>
        <ecNumber evidence="2">2.7.13.3</ecNumber>
    </recommendedName>
</protein>
<dbReference type="InterPro" id="IPR001789">
    <property type="entry name" value="Sig_transdc_resp-reg_receiver"/>
</dbReference>
<evidence type="ECO:0000256" key="4">
    <source>
        <dbReference type="ARBA" id="ARBA00022679"/>
    </source>
</evidence>
<keyword evidence="9" id="KW-0902">Two-component regulatory system</keyword>
<dbReference type="Gene3D" id="1.20.120.1530">
    <property type="match status" value="3"/>
</dbReference>
<dbReference type="PROSITE" id="PS50109">
    <property type="entry name" value="HIS_KIN"/>
    <property type="match status" value="1"/>
</dbReference>
<sequence length="1130" mass="123331">MFGSFVGTDAADTIGLQSQVRLLKEQFAESERLRVSDASEKGVRIASLEAELAKSKQDIEDFLEALRNIGAVTKAVSKGDLSQKILIQAKGVEILELKSHINEMVDRLKFFAAQVTRVAREVGTEGRLGGQAELKDVEGIWAELTNSVNHMAANLTIQVRSIAEVTTAVARGDLSKQIEVPAQGEILELKVTINSMMHKLQRFSTEVTRVAREVGTEGRLGGQAHITDVSGCWRELTDRVNGLASNLTAQVRNIAQVTTAVARGDLTRKIEVPAQGEILELKVTINRMVDQLSSFASEITTLAVEVGTDGKLGGQAQVNDIEGVWLSLQQNINRMAQNLTNQVRSIAEVTTAVAMGDLSRKIAVHAEGEIFELKSTINTMVDRLQVFAFEVTRVARDVGIDGKLGVQAQVSDVHGLWKEITFNVNQMARNVTAQVRAFDQITASATDGDFSRFITVEASGEMDRLKTKINTMVSTLRDSIQKNTAAKEAAEMANNAKSEFLANMSHEIRTPMNGILGMTALTLDTQLTRSQRENLMIVQNLANSLLTIIDDILDISKIEANRMAIEEIPFSLRSTVFGIMKSLAAKATEKKLDLLYEVDAGIPDQIIGDPLRLRQVIMNLVGNSCKFTATGHIALLVQQVKVSPDAVVVQFIIRDSGIGIPKDKLEVIFDNFCQADGSTTRKFGGTGLGLSISRKLVSLMGGNLRVESEFGQGSSFMFDIHVRPEPSNDSLVSKMGQYKGQAVLYIGTQEELEEAGAAALLEKYSLKSFIYSSTEEAFQTPKALPTLAAAIVSSVEVAQQLRQHNSLKYTPIVLLAHFVAELNIPTCLDLGISAYSNTPCSDASFINALLPALESRASPESNEKSSRYKILLAEDNAINQRVAVKVLEKFKHYVDVVDNGLQAVEAVKHKDYDCCLMDLQMPVMGGIEATANIREWEKVHNKRRLPIIALTAHAMLGDREKVLMADMDDYITKPLRMNLLMQAINKSATLGSLVTSALVKNDDPLTLHSPKVDKAMQQDIESSRAMASNHSRSSSLAGSSTTNHLEFPTTQDKTSLPHANTEVDLPTCKRFGVRTADCAPRTASPTRAGLKSAGAPLTIDTSTAKGTLTRMDSEEESRTAKPDLHRFHST</sequence>
<dbReference type="GO" id="GO:0016020">
    <property type="term" value="C:membrane"/>
    <property type="evidence" value="ECO:0007669"/>
    <property type="project" value="InterPro"/>
</dbReference>
<dbReference type="EMBL" id="MCFI01000025">
    <property type="protein sequence ID" value="ORY75765.1"/>
    <property type="molecule type" value="Genomic_DNA"/>
</dbReference>
<feature type="domain" description="HAMP" evidence="14">
    <location>
        <begin position="153"/>
        <end position="205"/>
    </location>
</feature>
<dbReference type="STRING" id="56484.A0A1Y2EY94"/>
<keyword evidence="8" id="KW-0067">ATP-binding</keyword>
<feature type="domain" description="Response regulatory" evidence="13">
    <location>
        <begin position="869"/>
        <end position="988"/>
    </location>
</feature>
<feature type="domain" description="Histidine kinase" evidence="12">
    <location>
        <begin position="503"/>
        <end position="724"/>
    </location>
</feature>
<keyword evidence="3 10" id="KW-0597">Phosphoprotein</keyword>
<dbReference type="InterPro" id="IPR003660">
    <property type="entry name" value="HAMP_dom"/>
</dbReference>
<dbReference type="InterPro" id="IPR011006">
    <property type="entry name" value="CheY-like_superfamily"/>
</dbReference>
<feature type="compositionally biased region" description="Polar residues" evidence="11">
    <location>
        <begin position="1041"/>
        <end position="1058"/>
    </location>
</feature>
<evidence type="ECO:0000256" key="5">
    <source>
        <dbReference type="ARBA" id="ARBA00022737"/>
    </source>
</evidence>
<dbReference type="PANTHER" id="PTHR45339">
    <property type="entry name" value="HYBRID SIGNAL TRANSDUCTION HISTIDINE KINASE J"/>
    <property type="match status" value="1"/>
</dbReference>
<evidence type="ECO:0000313" key="16">
    <source>
        <dbReference type="Proteomes" id="UP000193685"/>
    </source>
</evidence>
<dbReference type="OMA" id="QLIHLMG"/>
<feature type="compositionally biased region" description="Low complexity" evidence="11">
    <location>
        <begin position="1023"/>
        <end position="1040"/>
    </location>
</feature>
<dbReference type="InterPro" id="IPR005467">
    <property type="entry name" value="His_kinase_dom"/>
</dbReference>
<dbReference type="CDD" id="cd00082">
    <property type="entry name" value="HisKA"/>
    <property type="match status" value="1"/>
</dbReference>
<accession>A0A1Y2EY94</accession>
<dbReference type="SMART" id="SM00388">
    <property type="entry name" value="HisKA"/>
    <property type="match status" value="1"/>
</dbReference>
<dbReference type="CDD" id="cd06225">
    <property type="entry name" value="HAMP"/>
    <property type="match status" value="4"/>
</dbReference>
<dbReference type="EC" id="2.7.13.3" evidence="2"/>
<evidence type="ECO:0000256" key="11">
    <source>
        <dbReference type="SAM" id="MobiDB-lite"/>
    </source>
</evidence>
<dbReference type="CDD" id="cd16922">
    <property type="entry name" value="HATPase_EvgS-ArcB-TorS-like"/>
    <property type="match status" value="1"/>
</dbReference>
<dbReference type="FunFam" id="1.20.120.1530:FF:000002">
    <property type="entry name" value="Two-component osmosensing histidine kinase"/>
    <property type="match status" value="1"/>
</dbReference>
<evidence type="ECO:0000259" key="14">
    <source>
        <dbReference type="PROSITE" id="PS50885"/>
    </source>
</evidence>
<feature type="domain" description="HAMP" evidence="14">
    <location>
        <begin position="429"/>
        <end position="481"/>
    </location>
</feature>
<dbReference type="InterPro" id="IPR036890">
    <property type="entry name" value="HATPase_C_sf"/>
</dbReference>
<comment type="caution">
    <text evidence="15">The sequence shown here is derived from an EMBL/GenBank/DDBJ whole genome shotgun (WGS) entry which is preliminary data.</text>
</comment>
<dbReference type="Gene3D" id="1.10.287.130">
    <property type="match status" value="1"/>
</dbReference>
<dbReference type="Pfam" id="PF02518">
    <property type="entry name" value="HATPase_c"/>
    <property type="match status" value="1"/>
</dbReference>
<dbReference type="FunFam" id="1.10.287.130:FF:000002">
    <property type="entry name" value="Two-component osmosensing histidine kinase"/>
    <property type="match status" value="1"/>
</dbReference>
<feature type="domain" description="HAMP" evidence="14">
    <location>
        <begin position="337"/>
        <end position="389"/>
    </location>
</feature>
<dbReference type="SMART" id="SM00448">
    <property type="entry name" value="REC"/>
    <property type="match status" value="1"/>
</dbReference>
<evidence type="ECO:0000259" key="13">
    <source>
        <dbReference type="PROSITE" id="PS50110"/>
    </source>
</evidence>
<comment type="catalytic activity">
    <reaction evidence="1">
        <text>ATP + protein L-histidine = ADP + protein N-phospho-L-histidine.</text>
        <dbReference type="EC" id="2.7.13.3"/>
    </reaction>
</comment>
<evidence type="ECO:0000256" key="2">
    <source>
        <dbReference type="ARBA" id="ARBA00012438"/>
    </source>
</evidence>
<dbReference type="GO" id="GO:0071474">
    <property type="term" value="P:cellular hyperosmotic response"/>
    <property type="evidence" value="ECO:0007669"/>
    <property type="project" value="TreeGrafter"/>
</dbReference>
<keyword evidence="6" id="KW-0547">Nucleotide-binding</keyword>
<dbReference type="SUPFAM" id="SSF52172">
    <property type="entry name" value="CheY-like"/>
    <property type="match status" value="1"/>
</dbReference>
<dbReference type="InterPro" id="IPR003661">
    <property type="entry name" value="HisK_dim/P_dom"/>
</dbReference>
<dbReference type="InterPro" id="IPR004358">
    <property type="entry name" value="Sig_transdc_His_kin-like_C"/>
</dbReference>
<evidence type="ECO:0000256" key="9">
    <source>
        <dbReference type="ARBA" id="ARBA00023012"/>
    </source>
</evidence>
<dbReference type="Proteomes" id="UP000193685">
    <property type="component" value="Unassembled WGS sequence"/>
</dbReference>
<evidence type="ECO:0000256" key="1">
    <source>
        <dbReference type="ARBA" id="ARBA00000085"/>
    </source>
</evidence>
<dbReference type="Pfam" id="PF00072">
    <property type="entry name" value="Response_reg"/>
    <property type="match status" value="1"/>
</dbReference>
<dbReference type="Gene3D" id="3.40.50.2300">
    <property type="match status" value="1"/>
</dbReference>
<dbReference type="Pfam" id="PF00512">
    <property type="entry name" value="HisKA"/>
    <property type="match status" value="1"/>
</dbReference>
<organism evidence="15 16">
    <name type="scientific">Protomyces lactucae-debilis</name>
    <dbReference type="NCBI Taxonomy" id="2754530"/>
    <lineage>
        <taxon>Eukaryota</taxon>
        <taxon>Fungi</taxon>
        <taxon>Dikarya</taxon>
        <taxon>Ascomycota</taxon>
        <taxon>Taphrinomycotina</taxon>
        <taxon>Taphrinomycetes</taxon>
        <taxon>Taphrinales</taxon>
        <taxon>Protomycetaceae</taxon>
        <taxon>Protomyces</taxon>
    </lineage>
</organism>
<feature type="compositionally biased region" description="Basic and acidic residues" evidence="11">
    <location>
        <begin position="1004"/>
        <end position="1016"/>
    </location>
</feature>
<name>A0A1Y2EY94_PROLT</name>
<dbReference type="SMART" id="SM00304">
    <property type="entry name" value="HAMP"/>
    <property type="match status" value="5"/>
</dbReference>
<feature type="modified residue" description="4-aspartylphosphate" evidence="10">
    <location>
        <position position="918"/>
    </location>
</feature>
<dbReference type="PRINTS" id="PR00344">
    <property type="entry name" value="BCTRLSENSOR"/>
</dbReference>
<feature type="region of interest" description="Disordered" evidence="11">
    <location>
        <begin position="1079"/>
        <end position="1130"/>
    </location>
</feature>
<keyword evidence="7 15" id="KW-0418">Kinase</keyword>
<evidence type="ECO:0000259" key="12">
    <source>
        <dbReference type="PROSITE" id="PS50109"/>
    </source>
</evidence>
<dbReference type="RefSeq" id="XP_040722413.1">
    <property type="nucleotide sequence ID" value="XM_040868090.1"/>
</dbReference>
<feature type="domain" description="HAMP" evidence="14">
    <location>
        <begin position="60"/>
        <end position="113"/>
    </location>
</feature>
<dbReference type="SUPFAM" id="SSF47384">
    <property type="entry name" value="Homodimeric domain of signal transducing histidine kinase"/>
    <property type="match status" value="1"/>
</dbReference>
<proteinExistence type="predicted"/>
<dbReference type="InterPro" id="IPR036097">
    <property type="entry name" value="HisK_dim/P_sf"/>
</dbReference>
<evidence type="ECO:0000313" key="15">
    <source>
        <dbReference type="EMBL" id="ORY75765.1"/>
    </source>
</evidence>
<dbReference type="AlphaFoldDB" id="A0A1Y2EY94"/>
<keyword evidence="5" id="KW-0677">Repeat</keyword>
<evidence type="ECO:0000256" key="3">
    <source>
        <dbReference type="ARBA" id="ARBA00022553"/>
    </source>
</evidence>
<dbReference type="FunFam" id="1.20.120.1530:FF:000001">
    <property type="entry name" value="Two-component osmosensing histidine kinase"/>
    <property type="match status" value="1"/>
</dbReference>
<dbReference type="PROSITE" id="PS50885">
    <property type="entry name" value="HAMP"/>
    <property type="match status" value="5"/>
</dbReference>
<dbReference type="FunFam" id="3.30.565.10:FF:000010">
    <property type="entry name" value="Sensor histidine kinase RcsC"/>
    <property type="match status" value="1"/>
</dbReference>
<dbReference type="InterPro" id="IPR003594">
    <property type="entry name" value="HATPase_dom"/>
</dbReference>
<feature type="compositionally biased region" description="Basic and acidic residues" evidence="11">
    <location>
        <begin position="1116"/>
        <end position="1130"/>
    </location>
</feature>
<dbReference type="OrthoDB" id="10266508at2759"/>
<dbReference type="CDD" id="cd17546">
    <property type="entry name" value="REC_hyHK_CKI1_RcsC-like"/>
    <property type="match status" value="1"/>
</dbReference>
<evidence type="ECO:0000256" key="6">
    <source>
        <dbReference type="ARBA" id="ARBA00022741"/>
    </source>
</evidence>
<dbReference type="GO" id="GO:0005524">
    <property type="term" value="F:ATP binding"/>
    <property type="evidence" value="ECO:0007669"/>
    <property type="project" value="UniProtKB-KW"/>
</dbReference>
<feature type="domain" description="HAMP" evidence="14">
    <location>
        <begin position="245"/>
        <end position="297"/>
    </location>
</feature>
<feature type="region of interest" description="Disordered" evidence="11">
    <location>
        <begin position="1004"/>
        <end position="1061"/>
    </location>
</feature>
<dbReference type="PROSITE" id="PS50110">
    <property type="entry name" value="RESPONSE_REGULATORY"/>
    <property type="match status" value="1"/>
</dbReference>
<dbReference type="Pfam" id="PF00672">
    <property type="entry name" value="HAMP"/>
    <property type="match status" value="4"/>
</dbReference>
<dbReference type="PANTHER" id="PTHR45339:SF1">
    <property type="entry name" value="HYBRID SIGNAL TRANSDUCTION HISTIDINE KINASE J"/>
    <property type="match status" value="1"/>
</dbReference>
<keyword evidence="16" id="KW-1185">Reference proteome</keyword>
<dbReference type="SUPFAM" id="SSF58104">
    <property type="entry name" value="Methyl-accepting chemotaxis protein (MCP) signaling domain"/>
    <property type="match status" value="2"/>
</dbReference>
<reference evidence="15 16" key="1">
    <citation type="submission" date="2016-07" db="EMBL/GenBank/DDBJ databases">
        <title>Pervasive Adenine N6-methylation of Active Genes in Fungi.</title>
        <authorList>
            <consortium name="DOE Joint Genome Institute"/>
            <person name="Mondo S.J."/>
            <person name="Dannebaum R.O."/>
            <person name="Kuo R.C."/>
            <person name="Labutti K."/>
            <person name="Haridas S."/>
            <person name="Kuo A."/>
            <person name="Salamov A."/>
            <person name="Ahrendt S.R."/>
            <person name="Lipzen A."/>
            <person name="Sullivan W."/>
            <person name="Andreopoulos W.B."/>
            <person name="Clum A."/>
            <person name="Lindquist E."/>
            <person name="Daum C."/>
            <person name="Ramamoorthy G.K."/>
            <person name="Gryganskyi A."/>
            <person name="Culley D."/>
            <person name="Magnuson J.K."/>
            <person name="James T.Y."/>
            <person name="O'Malley M.A."/>
            <person name="Stajich J.E."/>
            <person name="Spatafora J.W."/>
            <person name="Visel A."/>
            <person name="Grigoriev I.V."/>
        </authorList>
    </citation>
    <scope>NUCLEOTIDE SEQUENCE [LARGE SCALE GENOMIC DNA]</scope>
    <source>
        <strain evidence="15 16">12-1054</strain>
    </source>
</reference>
<dbReference type="Gene3D" id="3.30.565.10">
    <property type="entry name" value="Histidine kinase-like ATPase, C-terminal domain"/>
    <property type="match status" value="1"/>
</dbReference>